<evidence type="ECO:0000313" key="2">
    <source>
        <dbReference type="EMBL" id="KAF0485181.1"/>
    </source>
</evidence>
<reference evidence="2 3" key="1">
    <citation type="journal article" date="2019" name="Environ. Microbiol.">
        <title>At the nexus of three kingdoms: the genome of the mycorrhizal fungus Gigaspora margarita provides insights into plant, endobacterial and fungal interactions.</title>
        <authorList>
            <person name="Venice F."/>
            <person name="Ghignone S."/>
            <person name="Salvioli di Fossalunga A."/>
            <person name="Amselem J."/>
            <person name="Novero M."/>
            <person name="Xianan X."/>
            <person name="Sedzielewska Toro K."/>
            <person name="Morin E."/>
            <person name="Lipzen A."/>
            <person name="Grigoriev I.V."/>
            <person name="Henrissat B."/>
            <person name="Martin F.M."/>
            <person name="Bonfante P."/>
        </authorList>
    </citation>
    <scope>NUCLEOTIDE SEQUENCE [LARGE SCALE GENOMIC DNA]</scope>
    <source>
        <strain evidence="2 3">BEG34</strain>
    </source>
</reference>
<organism evidence="2 3">
    <name type="scientific">Gigaspora margarita</name>
    <dbReference type="NCBI Taxonomy" id="4874"/>
    <lineage>
        <taxon>Eukaryota</taxon>
        <taxon>Fungi</taxon>
        <taxon>Fungi incertae sedis</taxon>
        <taxon>Mucoromycota</taxon>
        <taxon>Glomeromycotina</taxon>
        <taxon>Glomeromycetes</taxon>
        <taxon>Diversisporales</taxon>
        <taxon>Gigasporaceae</taxon>
        <taxon>Gigaspora</taxon>
    </lineage>
</organism>
<dbReference type="Pfam" id="PF00961">
    <property type="entry name" value="LAGLIDADG_1"/>
    <property type="match status" value="2"/>
</dbReference>
<protein>
    <submittedName>
        <fullName evidence="2">LAGL protein</fullName>
    </submittedName>
</protein>
<evidence type="ECO:0000313" key="3">
    <source>
        <dbReference type="Proteomes" id="UP000439903"/>
    </source>
</evidence>
<dbReference type="SUPFAM" id="SSF55608">
    <property type="entry name" value="Homing endonucleases"/>
    <property type="match status" value="2"/>
</dbReference>
<dbReference type="InterPro" id="IPR004860">
    <property type="entry name" value="LAGLIDADG_dom"/>
</dbReference>
<dbReference type="PANTHER" id="PTHR36181:SF2">
    <property type="entry name" value="INTRON-ENCODED ENDONUCLEASE AI3-RELATED"/>
    <property type="match status" value="1"/>
</dbReference>
<sequence>MIRHIYYILKNPVKINFTSFSRYLATSKNCKPLPPKKNRSDSRDWFEKWLVGFTDGAGSFVIKGVGSHLILSFEIMQSTRNLRILHYIRREIGCGKIYSHAGGSKLRIINNKHLKDLIFPIFDQYPLLTSKYYDYIKFKKALEMLNESPTNKSIISKVLKGDTSDVNAISSAWNVVDYPFKSAEDVKLVMSRSWLVGFVEAKASFFLKVISCPEGDQYRHVFHMSQEGNKIVFEGIRSFLHIATKVLYHEKENIYEITTTNSRAIDNISRFFNHTFKGMKSLEFRIWARSINYKSNLNKITKAARILAKMQAKFSYDKSF</sequence>
<name>A0A8H4EHR7_GIGMA</name>
<dbReference type="InterPro" id="IPR051289">
    <property type="entry name" value="LAGLIDADG_Endonuclease"/>
</dbReference>
<dbReference type="GO" id="GO:0005739">
    <property type="term" value="C:mitochondrion"/>
    <property type="evidence" value="ECO:0007669"/>
    <property type="project" value="UniProtKB-ARBA"/>
</dbReference>
<proteinExistence type="predicted"/>
<dbReference type="GO" id="GO:0004519">
    <property type="term" value="F:endonuclease activity"/>
    <property type="evidence" value="ECO:0007669"/>
    <property type="project" value="InterPro"/>
</dbReference>
<dbReference type="Proteomes" id="UP000439903">
    <property type="component" value="Unassembled WGS sequence"/>
</dbReference>
<keyword evidence="3" id="KW-1185">Reference proteome</keyword>
<dbReference type="InterPro" id="IPR027434">
    <property type="entry name" value="Homing_endonucl"/>
</dbReference>
<dbReference type="OrthoDB" id="5381460at2759"/>
<dbReference type="EMBL" id="WTPW01000723">
    <property type="protein sequence ID" value="KAF0485181.1"/>
    <property type="molecule type" value="Genomic_DNA"/>
</dbReference>
<feature type="domain" description="Homing endonuclease LAGLIDADG" evidence="1">
    <location>
        <begin position="195"/>
        <end position="288"/>
    </location>
</feature>
<gene>
    <name evidence="2" type="ORF">F8M41_022866</name>
</gene>
<feature type="domain" description="Homing endonuclease LAGLIDADG" evidence="1">
    <location>
        <begin position="50"/>
        <end position="141"/>
    </location>
</feature>
<dbReference type="Gene3D" id="3.10.28.10">
    <property type="entry name" value="Homing endonucleases"/>
    <property type="match status" value="2"/>
</dbReference>
<accession>A0A8H4EHR7</accession>
<dbReference type="AlphaFoldDB" id="A0A8H4EHR7"/>
<comment type="caution">
    <text evidence="2">The sequence shown here is derived from an EMBL/GenBank/DDBJ whole genome shotgun (WGS) entry which is preliminary data.</text>
</comment>
<dbReference type="PANTHER" id="PTHR36181">
    <property type="entry name" value="INTRON-ENCODED ENDONUCLEASE AI3-RELATED"/>
    <property type="match status" value="1"/>
</dbReference>
<evidence type="ECO:0000259" key="1">
    <source>
        <dbReference type="Pfam" id="PF00961"/>
    </source>
</evidence>